<proteinExistence type="predicted"/>
<feature type="region of interest" description="Disordered" evidence="1">
    <location>
        <begin position="130"/>
        <end position="173"/>
    </location>
</feature>
<reference evidence="2 3" key="1">
    <citation type="journal article" date="2016" name="Nat. Commun.">
        <title>Thousands of microbial genomes shed light on interconnected biogeochemical processes in an aquifer system.</title>
        <authorList>
            <person name="Anantharaman K."/>
            <person name="Brown C.T."/>
            <person name="Hug L.A."/>
            <person name="Sharon I."/>
            <person name="Castelle C.J."/>
            <person name="Probst A.J."/>
            <person name="Thomas B.C."/>
            <person name="Singh A."/>
            <person name="Wilkins M.J."/>
            <person name="Karaoz U."/>
            <person name="Brodie E.L."/>
            <person name="Williams K.H."/>
            <person name="Hubbard S.S."/>
            <person name="Banfield J.F."/>
        </authorList>
    </citation>
    <scope>NUCLEOTIDE SEQUENCE [LARGE SCALE GENOMIC DNA]</scope>
</reference>
<evidence type="ECO:0000256" key="1">
    <source>
        <dbReference type="SAM" id="MobiDB-lite"/>
    </source>
</evidence>
<comment type="caution">
    <text evidence="2">The sequence shown here is derived from an EMBL/GenBank/DDBJ whole genome shotgun (WGS) entry which is preliminary data.</text>
</comment>
<dbReference type="EMBL" id="MGFU01000004">
    <property type="protein sequence ID" value="OGM14469.1"/>
    <property type="molecule type" value="Genomic_DNA"/>
</dbReference>
<accession>A0A1F7XI65</accession>
<dbReference type="AlphaFoldDB" id="A0A1F7XI65"/>
<feature type="compositionally biased region" description="Basic and acidic residues" evidence="1">
    <location>
        <begin position="162"/>
        <end position="173"/>
    </location>
</feature>
<organism evidence="2 3">
    <name type="scientific">Candidatus Woesebacteria bacterium RBG_16_39_8b</name>
    <dbReference type="NCBI Taxonomy" id="1802482"/>
    <lineage>
        <taxon>Bacteria</taxon>
        <taxon>Candidatus Woeseibacteriota</taxon>
    </lineage>
</organism>
<evidence type="ECO:0000313" key="3">
    <source>
        <dbReference type="Proteomes" id="UP000179013"/>
    </source>
</evidence>
<feature type="compositionally biased region" description="Polar residues" evidence="1">
    <location>
        <begin position="137"/>
        <end position="150"/>
    </location>
</feature>
<gene>
    <name evidence="2" type="ORF">A2V80_00770</name>
</gene>
<name>A0A1F7XI65_9BACT</name>
<sequence>MKGKRNFRFILTLASPYRSIKNRLLSEAVVEFYQAICLKSTPYSGKFYKNVYNINMKREQFRIELGSILGEDELTFEDVQHIKTKLEQELDMQLTHAEVVQYFRGLEASGQALEHLEDYARKNLGDEGIGSIGHPRSTLSRSTVMSNAKSATKKGGGYANRPVEEIVSRRERE</sequence>
<evidence type="ECO:0000313" key="2">
    <source>
        <dbReference type="EMBL" id="OGM14469.1"/>
    </source>
</evidence>
<protein>
    <submittedName>
        <fullName evidence="2">Uncharacterized protein</fullName>
    </submittedName>
</protein>
<dbReference type="Proteomes" id="UP000179013">
    <property type="component" value="Unassembled WGS sequence"/>
</dbReference>